<dbReference type="InterPro" id="IPR013320">
    <property type="entry name" value="ConA-like_dom_sf"/>
</dbReference>
<dbReference type="InterPro" id="IPR013319">
    <property type="entry name" value="GH11/12"/>
</dbReference>
<evidence type="ECO:0000313" key="1">
    <source>
        <dbReference type="EMBL" id="MFC5637339.1"/>
    </source>
</evidence>
<keyword evidence="2" id="KW-1185">Reference proteome</keyword>
<accession>A0ABW0UWZ7</accession>
<evidence type="ECO:0000313" key="2">
    <source>
        <dbReference type="Proteomes" id="UP001596154"/>
    </source>
</evidence>
<dbReference type="RefSeq" id="WP_381026536.1">
    <property type="nucleotide sequence ID" value="NZ_JBHSNY010000009.1"/>
</dbReference>
<sequence length="144" mass="15933">MAASRTYWFKHYATGGNASTWYSNDNFWGVNSSTGTGFVAMVNRKDWGCTSPVTTLPKKSRDISPNHTTWFSQSAYPKSGSYYEATYDIFIDPYPAPTDCNSKTELMIWRRLPCASPPRTPPCRDTGPTAHLLPPGGCVVPCGH</sequence>
<name>A0ABW0UWZ7_9ACTN</name>
<reference evidence="2" key="1">
    <citation type="journal article" date="2019" name="Int. J. Syst. Evol. Microbiol.">
        <title>The Global Catalogue of Microorganisms (GCM) 10K type strain sequencing project: providing services to taxonomists for standard genome sequencing and annotation.</title>
        <authorList>
            <consortium name="The Broad Institute Genomics Platform"/>
            <consortium name="The Broad Institute Genome Sequencing Center for Infectious Disease"/>
            <person name="Wu L."/>
            <person name="Ma J."/>
        </authorList>
    </citation>
    <scope>NUCLEOTIDE SEQUENCE [LARGE SCALE GENOMIC DNA]</scope>
    <source>
        <strain evidence="2">CGMCC 4.7248</strain>
    </source>
</reference>
<dbReference type="Gene3D" id="2.60.120.180">
    <property type="match status" value="1"/>
</dbReference>
<gene>
    <name evidence="1" type="ORF">ACFPZJ_26850</name>
</gene>
<evidence type="ECO:0008006" key="3">
    <source>
        <dbReference type="Google" id="ProtNLM"/>
    </source>
</evidence>
<dbReference type="Proteomes" id="UP001596154">
    <property type="component" value="Unassembled WGS sequence"/>
</dbReference>
<protein>
    <recommendedName>
        <fullName evidence="3">Glycosyl hydrolase family 12</fullName>
    </recommendedName>
</protein>
<dbReference type="SUPFAM" id="SSF49899">
    <property type="entry name" value="Concanavalin A-like lectins/glucanases"/>
    <property type="match status" value="1"/>
</dbReference>
<comment type="caution">
    <text evidence="1">The sequence shown here is derived from an EMBL/GenBank/DDBJ whole genome shotgun (WGS) entry which is preliminary data.</text>
</comment>
<dbReference type="EMBL" id="JBHSNY010000009">
    <property type="protein sequence ID" value="MFC5637339.1"/>
    <property type="molecule type" value="Genomic_DNA"/>
</dbReference>
<proteinExistence type="predicted"/>
<organism evidence="1 2">
    <name type="scientific">Streptomyces bullii</name>
    <dbReference type="NCBI Taxonomy" id="349910"/>
    <lineage>
        <taxon>Bacteria</taxon>
        <taxon>Bacillati</taxon>
        <taxon>Actinomycetota</taxon>
        <taxon>Actinomycetes</taxon>
        <taxon>Kitasatosporales</taxon>
        <taxon>Streptomycetaceae</taxon>
        <taxon>Streptomyces</taxon>
    </lineage>
</organism>